<comment type="caution">
    <text evidence="7">The sequence shown here is derived from an EMBL/GenBank/DDBJ whole genome shotgun (WGS) entry which is preliminary data.</text>
</comment>
<keyword evidence="1" id="KW-1003">Cell membrane</keyword>
<dbReference type="PANTHER" id="PTHR23537:SF1">
    <property type="entry name" value="SUGAR TRANSPORTER"/>
    <property type="match status" value="1"/>
</dbReference>
<feature type="transmembrane region" description="Helical" evidence="5">
    <location>
        <begin position="57"/>
        <end position="77"/>
    </location>
</feature>
<feature type="transmembrane region" description="Helical" evidence="5">
    <location>
        <begin position="84"/>
        <end position="101"/>
    </location>
</feature>
<dbReference type="Gene3D" id="1.20.1250.20">
    <property type="entry name" value="MFS general substrate transporter like domains"/>
    <property type="match status" value="2"/>
</dbReference>
<evidence type="ECO:0000256" key="3">
    <source>
        <dbReference type="ARBA" id="ARBA00022989"/>
    </source>
</evidence>
<dbReference type="Pfam" id="PF06779">
    <property type="entry name" value="MFS_4"/>
    <property type="match status" value="1"/>
</dbReference>
<dbReference type="OrthoDB" id="2957247at2"/>
<feature type="transmembrane region" description="Helical" evidence="5">
    <location>
        <begin position="172"/>
        <end position="191"/>
    </location>
</feature>
<dbReference type="InterPro" id="IPR020846">
    <property type="entry name" value="MFS_dom"/>
</dbReference>
<feature type="transmembrane region" description="Helical" evidence="5">
    <location>
        <begin position="309"/>
        <end position="329"/>
    </location>
</feature>
<sequence>MEDIYFAEVALLSGHKFLALSGFSLIAAAYGLARFSWGLQLPDVIRDIPMSPTRVGALSAASFAAYGVASVASSFCTARTGPRLPALLAGLFAIIGLIVLAQATEPLWLAIGVICAGISSGLVSPPMAEAVNREVTPPHRPGVNTVINAGTGGGIILSALAVLLMPGQWREIWLVFAALALIPTLMAWRAMPAGAVGERLSLKTQLAALRRPALRPPLIIALLSGVVSAAYWSFGPLMFQSLAGMEGRDITLLWLVTGVAGCFGVLTGELIARVGINHAHRLMQLLTVAAFGLLALCASHPWLCWGVAALYGFAYITLSGVLLVSGVAATGEFPAAGLGAVFLLLATGQMAGSALFGALLDTLSAVPALGIFGALALLALCLPAEQTPARDPDICSRKRAARR</sequence>
<dbReference type="InterPro" id="IPR010645">
    <property type="entry name" value="MFS_4"/>
</dbReference>
<accession>A0A2T7B7R0</accession>
<feature type="transmembrane region" description="Helical" evidence="5">
    <location>
        <begin position="365"/>
        <end position="382"/>
    </location>
</feature>
<protein>
    <submittedName>
        <fullName evidence="7">MFS transporter</fullName>
    </submittedName>
</protein>
<reference evidence="7" key="1">
    <citation type="submission" date="2016-12" db="EMBL/GenBank/DDBJ databases">
        <title>Analysis of the Molecular Diversity Among Cronobacter Species Isolated from Filth Flies Using a Pan Genomic DNA Microarray.</title>
        <authorList>
            <person name="Pava-Ripoll M."/>
            <person name="Tall B."/>
            <person name="Farber J."/>
            <person name="Fanning S."/>
            <person name="Lehner A."/>
            <person name="Stephan R."/>
            <person name="Pagotto F."/>
            <person name="Iverson C."/>
            <person name="Ziobro G."/>
            <person name="Miller A."/>
            <person name="Pearson R."/>
            <person name="Yan Q."/>
            <person name="Kim M."/>
            <person name="Jeong S."/>
            <person name="Park J."/>
            <person name="Jun S."/>
            <person name="Choi H."/>
            <person name="Chung T."/>
            <person name="Yoo Y."/>
            <person name="Park E."/>
            <person name="Hwang S."/>
            <person name="Lee B."/>
            <person name="Sathyamoorthy V."/>
            <person name="Carter L."/>
            <person name="Mammel M."/>
            <person name="Jackson S."/>
            <person name="Kothary M."/>
            <person name="Patel I."/>
            <person name="Grim C."/>
            <person name="Gopinath G."/>
            <person name="Gangiredla J."/>
            <person name="Chase H."/>
        </authorList>
    </citation>
    <scope>NUCLEOTIDE SEQUENCE [LARGE SCALE GENOMIC DNA]</scope>
    <source>
        <strain evidence="7">MOD1-Sh41s</strain>
    </source>
</reference>
<name>A0A2T7B7R0_9ENTR</name>
<proteinExistence type="predicted"/>
<feature type="transmembrane region" description="Helical" evidence="5">
    <location>
        <begin position="17"/>
        <end position="37"/>
    </location>
</feature>
<keyword evidence="3 5" id="KW-1133">Transmembrane helix</keyword>
<feature type="transmembrane region" description="Helical" evidence="5">
    <location>
        <begin position="252"/>
        <end position="272"/>
    </location>
</feature>
<keyword evidence="4 5" id="KW-0472">Membrane</keyword>
<dbReference type="InterPro" id="IPR036259">
    <property type="entry name" value="MFS_trans_sf"/>
</dbReference>
<dbReference type="EMBL" id="MSAG01000011">
    <property type="protein sequence ID" value="PUX24048.1"/>
    <property type="molecule type" value="Genomic_DNA"/>
</dbReference>
<gene>
    <name evidence="7" type="ORF">BS411_06330</name>
</gene>
<evidence type="ECO:0000256" key="5">
    <source>
        <dbReference type="SAM" id="Phobius"/>
    </source>
</evidence>
<feature type="transmembrane region" description="Helical" evidence="5">
    <location>
        <begin position="212"/>
        <end position="232"/>
    </location>
</feature>
<dbReference type="RefSeq" id="WP_075197879.1">
    <property type="nucleotide sequence ID" value="NZ_CP187984.1"/>
</dbReference>
<dbReference type="SUPFAM" id="SSF103473">
    <property type="entry name" value="MFS general substrate transporter"/>
    <property type="match status" value="1"/>
</dbReference>
<evidence type="ECO:0000256" key="2">
    <source>
        <dbReference type="ARBA" id="ARBA00022692"/>
    </source>
</evidence>
<keyword evidence="2 5" id="KW-0812">Transmembrane</keyword>
<evidence type="ECO:0000256" key="1">
    <source>
        <dbReference type="ARBA" id="ARBA00022475"/>
    </source>
</evidence>
<feature type="transmembrane region" description="Helical" evidence="5">
    <location>
        <begin position="336"/>
        <end position="359"/>
    </location>
</feature>
<evidence type="ECO:0000259" key="6">
    <source>
        <dbReference type="PROSITE" id="PS50850"/>
    </source>
</evidence>
<feature type="transmembrane region" description="Helical" evidence="5">
    <location>
        <begin position="284"/>
        <end position="303"/>
    </location>
</feature>
<evidence type="ECO:0000256" key="4">
    <source>
        <dbReference type="ARBA" id="ARBA00023136"/>
    </source>
</evidence>
<dbReference type="GO" id="GO:0005886">
    <property type="term" value="C:plasma membrane"/>
    <property type="evidence" value="ECO:0007669"/>
    <property type="project" value="TreeGrafter"/>
</dbReference>
<feature type="transmembrane region" description="Helical" evidence="5">
    <location>
        <begin position="146"/>
        <end position="166"/>
    </location>
</feature>
<feature type="transmembrane region" description="Helical" evidence="5">
    <location>
        <begin position="107"/>
        <end position="125"/>
    </location>
</feature>
<evidence type="ECO:0000313" key="7">
    <source>
        <dbReference type="EMBL" id="PUX24048.1"/>
    </source>
</evidence>
<dbReference type="PROSITE" id="PS50850">
    <property type="entry name" value="MFS"/>
    <property type="match status" value="1"/>
</dbReference>
<dbReference type="AlphaFoldDB" id="A0A2T7B7R0"/>
<dbReference type="GO" id="GO:0022857">
    <property type="term" value="F:transmembrane transporter activity"/>
    <property type="evidence" value="ECO:0007669"/>
    <property type="project" value="InterPro"/>
</dbReference>
<dbReference type="PANTHER" id="PTHR23537">
    <property type="match status" value="1"/>
</dbReference>
<feature type="domain" description="Major facilitator superfamily (MFS) profile" evidence="6">
    <location>
        <begin position="17"/>
        <end position="391"/>
    </location>
</feature>
<organism evidence="7">
    <name type="scientific">Cronobacter turicensis</name>
    <dbReference type="NCBI Taxonomy" id="413502"/>
    <lineage>
        <taxon>Bacteria</taxon>
        <taxon>Pseudomonadati</taxon>
        <taxon>Pseudomonadota</taxon>
        <taxon>Gammaproteobacteria</taxon>
        <taxon>Enterobacterales</taxon>
        <taxon>Enterobacteriaceae</taxon>
        <taxon>Cronobacter</taxon>
    </lineage>
</organism>